<comment type="caution">
    <text evidence="2">The sequence shown here is derived from an EMBL/GenBank/DDBJ whole genome shotgun (WGS) entry which is preliminary data.</text>
</comment>
<reference evidence="2 3" key="1">
    <citation type="submission" date="2021-03" db="EMBL/GenBank/DDBJ databases">
        <title>Genomic Encyclopedia of Type Strains, Phase IV (KMG-IV): sequencing the most valuable type-strain genomes for metagenomic binning, comparative biology and taxonomic classification.</title>
        <authorList>
            <person name="Goeker M."/>
        </authorList>
    </citation>
    <scope>NUCLEOTIDE SEQUENCE [LARGE SCALE GENOMIC DNA]</scope>
    <source>
        <strain evidence="2 3">DSM 6139</strain>
    </source>
</reference>
<dbReference type="Pfam" id="PF02906">
    <property type="entry name" value="Fe_hyd_lg_C"/>
    <property type="match status" value="1"/>
</dbReference>
<name>A0ABS4G0S3_9CLOT</name>
<evidence type="ECO:0000259" key="1">
    <source>
        <dbReference type="Pfam" id="PF02906"/>
    </source>
</evidence>
<sequence length="230" mass="25742">MNGENIIRIASLAPSYPAYFSCHPEQLVTALKLLGFHFVEETASVVGNAVDMRLSEARKRTGPIIGSSCPRIAEEIREGWPGLSDLMSDVPSPMELHGSMLRERYGADCKLTFLSPCPWKAEENNIKNCVDEVVTFDVLEEMILDAGIPNLSVLKRTPFDSIVDDPVHRLSPLVMGVHGFDECIKRLDDPRLLAEGYNELLWCSGGCFRTALKKEESDIQIERVFTAWEE</sequence>
<evidence type="ECO:0000313" key="2">
    <source>
        <dbReference type="EMBL" id="MBP1917930.1"/>
    </source>
</evidence>
<dbReference type="EMBL" id="JAGGKC010000002">
    <property type="protein sequence ID" value="MBP1917930.1"/>
    <property type="molecule type" value="Genomic_DNA"/>
</dbReference>
<accession>A0ABS4G0S3</accession>
<dbReference type="RefSeq" id="WP_209458178.1">
    <property type="nucleotide sequence ID" value="NZ_JAGGKC010000002.1"/>
</dbReference>
<keyword evidence="3" id="KW-1185">Reference proteome</keyword>
<gene>
    <name evidence="2" type="ORF">J2Z34_000401</name>
</gene>
<protein>
    <submittedName>
        <fullName evidence="2">Iron only hydrogenase large subunit-like protein</fullName>
    </submittedName>
</protein>
<dbReference type="SUPFAM" id="SSF53920">
    <property type="entry name" value="Fe-only hydrogenase"/>
    <property type="match status" value="1"/>
</dbReference>
<organism evidence="2 3">
    <name type="scientific">Youngiibacter multivorans</name>
    <dbReference type="NCBI Taxonomy" id="937251"/>
    <lineage>
        <taxon>Bacteria</taxon>
        <taxon>Bacillati</taxon>
        <taxon>Bacillota</taxon>
        <taxon>Clostridia</taxon>
        <taxon>Eubacteriales</taxon>
        <taxon>Clostridiaceae</taxon>
        <taxon>Youngiibacter</taxon>
    </lineage>
</organism>
<proteinExistence type="predicted"/>
<evidence type="ECO:0000313" key="3">
    <source>
        <dbReference type="Proteomes" id="UP001519271"/>
    </source>
</evidence>
<dbReference type="Proteomes" id="UP001519271">
    <property type="component" value="Unassembled WGS sequence"/>
</dbReference>
<dbReference type="InterPro" id="IPR009016">
    <property type="entry name" value="Fe_hydrogenase"/>
</dbReference>
<dbReference type="InterPro" id="IPR004108">
    <property type="entry name" value="Fe_hydrogenase_lsu_C"/>
</dbReference>
<dbReference type="Gene3D" id="3.40.950.10">
    <property type="entry name" value="Fe-only Hydrogenase (Larger Subunit), Chain L, domain 3"/>
    <property type="match status" value="1"/>
</dbReference>
<feature type="domain" description="Iron hydrogenase large subunit C-terminal" evidence="1">
    <location>
        <begin position="9"/>
        <end position="165"/>
    </location>
</feature>